<evidence type="ECO:0000256" key="1">
    <source>
        <dbReference type="SAM" id="Phobius"/>
    </source>
</evidence>
<keyword evidence="1" id="KW-0812">Transmembrane</keyword>
<proteinExistence type="predicted"/>
<gene>
    <name evidence="2" type="ORF">A3A97_04255</name>
</gene>
<dbReference type="Proteomes" id="UP000176951">
    <property type="component" value="Unassembled WGS sequence"/>
</dbReference>
<keyword evidence="1" id="KW-0472">Membrane</keyword>
<protein>
    <submittedName>
        <fullName evidence="2">Uncharacterized protein</fullName>
    </submittedName>
</protein>
<feature type="transmembrane region" description="Helical" evidence="1">
    <location>
        <begin position="21"/>
        <end position="43"/>
    </location>
</feature>
<comment type="caution">
    <text evidence="2">The sequence shown here is derived from an EMBL/GenBank/DDBJ whole genome shotgun (WGS) entry which is preliminary data.</text>
</comment>
<sequence length="188" mass="20809">MRLQKDNKKNGKSPRKNNEGFALIEVILSAALLATFGVAFQTLSIQSAKLSRLNQDKLKATMYLRELIEITKDLEQTNWTSTGLGNLNCVSPKSCHPVINLTTNPYTWELVEDDPGNPVFPNGDAAYTQSITIEPVNRDNPAVFPNEIVEAPSGSVDPNTKKITATIIRKNIPSPNTLTLETYVYFTL</sequence>
<dbReference type="EMBL" id="MHSW01000003">
    <property type="protein sequence ID" value="OHA52882.1"/>
    <property type="molecule type" value="Genomic_DNA"/>
</dbReference>
<accession>A0A1G2PZ61</accession>
<reference evidence="2 3" key="1">
    <citation type="journal article" date="2016" name="Nat. Commun.">
        <title>Thousands of microbial genomes shed light on interconnected biogeochemical processes in an aquifer system.</title>
        <authorList>
            <person name="Anantharaman K."/>
            <person name="Brown C.T."/>
            <person name="Hug L.A."/>
            <person name="Sharon I."/>
            <person name="Castelle C.J."/>
            <person name="Probst A.J."/>
            <person name="Thomas B.C."/>
            <person name="Singh A."/>
            <person name="Wilkins M.J."/>
            <person name="Karaoz U."/>
            <person name="Brodie E.L."/>
            <person name="Williams K.H."/>
            <person name="Hubbard S.S."/>
            <person name="Banfield J.F."/>
        </authorList>
    </citation>
    <scope>NUCLEOTIDE SEQUENCE [LARGE SCALE GENOMIC DNA]</scope>
</reference>
<evidence type="ECO:0000313" key="2">
    <source>
        <dbReference type="EMBL" id="OHA52882.1"/>
    </source>
</evidence>
<name>A0A1G2PZ61_9BACT</name>
<dbReference type="AlphaFoldDB" id="A0A1G2PZ61"/>
<evidence type="ECO:0000313" key="3">
    <source>
        <dbReference type="Proteomes" id="UP000176951"/>
    </source>
</evidence>
<keyword evidence="1" id="KW-1133">Transmembrane helix</keyword>
<organism evidence="2 3">
    <name type="scientific">Candidatus Terrybacteria bacterium RIFCSPLOWO2_01_FULL_40_23</name>
    <dbReference type="NCBI Taxonomy" id="1802366"/>
    <lineage>
        <taxon>Bacteria</taxon>
        <taxon>Candidatus Terryibacteriota</taxon>
    </lineage>
</organism>